<proteinExistence type="predicted"/>
<dbReference type="Pfam" id="PF13360">
    <property type="entry name" value="PQQ_2"/>
    <property type="match status" value="1"/>
</dbReference>
<dbReference type="RefSeq" id="WP_175526447.1">
    <property type="nucleotide sequence ID" value="NZ_FNIA01000013.1"/>
</dbReference>
<dbReference type="SUPFAM" id="SSF50998">
    <property type="entry name" value="Quinoprotein alcohol dehydrogenase-like"/>
    <property type="match status" value="1"/>
</dbReference>
<dbReference type="STRING" id="996166.SAMN05192554_11320"/>
<dbReference type="Proteomes" id="UP000199370">
    <property type="component" value="Unassembled WGS sequence"/>
</dbReference>
<dbReference type="InterPro" id="IPR002372">
    <property type="entry name" value="PQQ_rpt_dom"/>
</dbReference>
<keyword evidence="4" id="KW-1185">Reference proteome</keyword>
<feature type="domain" description="Pyrrolo-quinoline quinone repeat" evidence="2">
    <location>
        <begin position="73"/>
        <end position="268"/>
    </location>
</feature>
<organism evidence="3 4">
    <name type="scientific">Haloarchaeobius iranensis</name>
    <dbReference type="NCBI Taxonomy" id="996166"/>
    <lineage>
        <taxon>Archaea</taxon>
        <taxon>Methanobacteriati</taxon>
        <taxon>Methanobacteriota</taxon>
        <taxon>Stenosarchaea group</taxon>
        <taxon>Halobacteria</taxon>
        <taxon>Halobacteriales</taxon>
        <taxon>Halorubellaceae</taxon>
        <taxon>Haloarchaeobius</taxon>
    </lineage>
</organism>
<feature type="compositionally biased region" description="Polar residues" evidence="1">
    <location>
        <begin position="7"/>
        <end position="16"/>
    </location>
</feature>
<sequence>MDRTADGDQTTSTENGDQADETTAEDVSAPSTVSGTWPIYYEGNPDGSNRVAMTGPEGELVPLWTRDARTLDLVLGDGYIFGSRDGQLRALDAATGETAWTASGGSPWYAGGTVFDALSDSVVRDATTGEPLWRTEEFVPRWTDGDVPYGTVYDSQTEVRRLQRRDPQNGTLDWEYELPADSPRTQQSLRLHVVDPDADTVIATAGSADENQVLLGIDRESGRRQWLADASSLSNIYYPLSDGERLYVVTDTGLVAISYDSSTPDWQYDPDANLDPHRVAVADSRVFVVESSGRLVGLDRETGAVTWEQTLGEVRQSNVFVGRDSLFVSTTVRTDGSWTYRTFQVALDGTIDRTVDGVFTTFVSEELLFGVTNPQGGSASLTAYASPDS</sequence>
<evidence type="ECO:0000256" key="1">
    <source>
        <dbReference type="SAM" id="MobiDB-lite"/>
    </source>
</evidence>
<protein>
    <submittedName>
        <fullName evidence="3">PQQ-like domain-containing protein</fullName>
    </submittedName>
</protein>
<reference evidence="3 4" key="1">
    <citation type="submission" date="2016-10" db="EMBL/GenBank/DDBJ databases">
        <authorList>
            <person name="de Groot N.N."/>
        </authorList>
    </citation>
    <scope>NUCLEOTIDE SEQUENCE [LARGE SCALE GENOMIC DNA]</scope>
    <source>
        <strain evidence="4">EB21,IBRC-M 10013,KCTC 4048</strain>
    </source>
</reference>
<name>A0A1G9Y5K5_9EURY</name>
<evidence type="ECO:0000313" key="4">
    <source>
        <dbReference type="Proteomes" id="UP000199370"/>
    </source>
</evidence>
<dbReference type="OrthoDB" id="145878at2157"/>
<dbReference type="AlphaFoldDB" id="A0A1G9Y5K5"/>
<feature type="region of interest" description="Disordered" evidence="1">
    <location>
        <begin position="1"/>
        <end position="41"/>
    </location>
</feature>
<dbReference type="SMART" id="SM00564">
    <property type="entry name" value="PQQ"/>
    <property type="match status" value="2"/>
</dbReference>
<dbReference type="EMBL" id="FNIA01000013">
    <property type="protein sequence ID" value="SDN04374.1"/>
    <property type="molecule type" value="Genomic_DNA"/>
</dbReference>
<dbReference type="InterPro" id="IPR011047">
    <property type="entry name" value="Quinoprotein_ADH-like_sf"/>
</dbReference>
<dbReference type="Gene3D" id="2.40.10.480">
    <property type="match status" value="1"/>
</dbReference>
<gene>
    <name evidence="3" type="ORF">SAMN05192554_11320</name>
</gene>
<dbReference type="PANTHER" id="PTHR34512">
    <property type="entry name" value="CELL SURFACE PROTEIN"/>
    <property type="match status" value="1"/>
</dbReference>
<dbReference type="InterPro" id="IPR018391">
    <property type="entry name" value="PQQ_b-propeller_rpt"/>
</dbReference>
<dbReference type="PANTHER" id="PTHR34512:SF30">
    <property type="entry name" value="OUTER MEMBRANE PROTEIN ASSEMBLY FACTOR BAMB"/>
    <property type="match status" value="1"/>
</dbReference>
<evidence type="ECO:0000313" key="3">
    <source>
        <dbReference type="EMBL" id="SDN04374.1"/>
    </source>
</evidence>
<accession>A0A1G9Y5K5</accession>
<dbReference type="InterPro" id="IPR015943">
    <property type="entry name" value="WD40/YVTN_repeat-like_dom_sf"/>
</dbReference>
<dbReference type="Gene3D" id="2.130.10.10">
    <property type="entry name" value="YVTN repeat-like/Quinoprotein amine dehydrogenase"/>
    <property type="match status" value="1"/>
</dbReference>
<evidence type="ECO:0000259" key="2">
    <source>
        <dbReference type="Pfam" id="PF13360"/>
    </source>
</evidence>